<dbReference type="Gene3D" id="1.25.40.10">
    <property type="entry name" value="Tetratricopeptide repeat domain"/>
    <property type="match status" value="2"/>
</dbReference>
<evidence type="ECO:0000256" key="1">
    <source>
        <dbReference type="ARBA" id="ARBA00004173"/>
    </source>
</evidence>
<dbReference type="eggNOG" id="ENOG502QSY4">
    <property type="taxonomic scope" value="Eukaryota"/>
</dbReference>
<accession>K0KGJ8</accession>
<dbReference type="STRING" id="1206466.K0KGJ8"/>
<dbReference type="FunCoup" id="K0KGJ8">
    <property type="interactions" value="123"/>
</dbReference>
<evidence type="ECO:0000256" key="2">
    <source>
        <dbReference type="SAM" id="MobiDB-lite"/>
    </source>
</evidence>
<dbReference type="InParanoid" id="K0KGJ8"/>
<dbReference type="HOGENOM" id="CLU_442926_0_0_1"/>
<organism evidence="3 4">
    <name type="scientific">Wickerhamomyces ciferrii (strain ATCC 14091 / BCRC 22168 / CBS 111 / JCM 3599 / NBRC 0793 / NRRL Y-1031 F-60-10)</name>
    <name type="common">Yeast</name>
    <name type="synonym">Pichia ciferrii</name>
    <dbReference type="NCBI Taxonomy" id="1206466"/>
    <lineage>
        <taxon>Eukaryota</taxon>
        <taxon>Fungi</taxon>
        <taxon>Dikarya</taxon>
        <taxon>Ascomycota</taxon>
        <taxon>Saccharomycotina</taxon>
        <taxon>Saccharomycetes</taxon>
        <taxon>Phaffomycetales</taxon>
        <taxon>Wickerhamomycetaceae</taxon>
        <taxon>Wickerhamomyces</taxon>
    </lineage>
</organism>
<dbReference type="EMBL" id="CAIF01000116">
    <property type="protein sequence ID" value="CCH44265.1"/>
    <property type="molecule type" value="Genomic_DNA"/>
</dbReference>
<keyword evidence="4" id="KW-1185">Reference proteome</keyword>
<sequence>MLVSKSIQARLIPSVRCFSVQRSLQGAVKERLSKFVNDGRIMETQKKTNKYKEAFKRREKRKNRPDVDKRSHASLRKQKAVHYIKQNLGQDIDLDSIGPETNDDLKFVSKVDKKTLLVILGTTEEQLLDSVFVSNTAKAFLRRGQTEKAMLVCKLAREQGIVGMNFVVDHLIKTGSIDEAINLHNWRKKWGVPPNEQGLTTLFDSLSKVRGENGTPGLTNIQTKKLKTIFEKIPNSSGFRTNATHVNACLNALINCRDQSVAFDFYEQIKEDPLFKHFKPNTITYTILFQGLSRSPNDIWSSVRAEDLMLEVKQKFPESKLDSMLLYAYSRALTSCGRHYIKLRGIKVAQACFDIPQTTPEIYWTLKFDEANRGSGKLQFDPIVPLKTKLDPNVFLADDLIKTCLEIGNERLGVELYENFASRFPNKVDIHLTHKYMISLKKGNRKTSGENLVLFYQKLLTDQKFFHIETNDETTFKVLDGIHSQIHSTLHRENFETKNVERCAPFFHLLESFMTLAKDKIGVRGYAGYLKCTHRLVLTPEAKKVVRSRIQHIRNYMETVDTKKMGKAGRDLKIELAKSKNLFYSSTYKSESTQESDIKDKTDKHKKPRHEMKKSHI</sequence>
<dbReference type="Proteomes" id="UP000009328">
    <property type="component" value="Unassembled WGS sequence"/>
</dbReference>
<proteinExistence type="predicted"/>
<dbReference type="Pfam" id="PF13041">
    <property type="entry name" value="PPR_2"/>
    <property type="match status" value="1"/>
</dbReference>
<name>K0KGJ8_WICCF</name>
<evidence type="ECO:0000313" key="4">
    <source>
        <dbReference type="Proteomes" id="UP000009328"/>
    </source>
</evidence>
<protein>
    <submittedName>
        <fullName evidence="3">Uncharacterized protein</fullName>
    </submittedName>
</protein>
<comment type="caution">
    <text evidence="3">The sequence shown here is derived from an EMBL/GenBank/DDBJ whole genome shotgun (WGS) entry which is preliminary data.</text>
</comment>
<dbReference type="PANTHER" id="PTHR47938">
    <property type="entry name" value="RESPIRATORY COMPLEX I CHAPERONE (CIA84), PUTATIVE (AFU_ORTHOLOGUE AFUA_2G06020)-RELATED"/>
    <property type="match status" value="1"/>
</dbReference>
<reference evidence="3 4" key="1">
    <citation type="journal article" date="2012" name="Eukaryot. Cell">
        <title>Draft genome sequence of Wickerhamomyces ciferrii NRRL Y-1031 F-60-10.</title>
        <authorList>
            <person name="Schneider J."/>
            <person name="Andrea H."/>
            <person name="Blom J."/>
            <person name="Jaenicke S."/>
            <person name="Ruckert C."/>
            <person name="Schorsch C."/>
            <person name="Szczepanowski R."/>
            <person name="Farwick M."/>
            <person name="Goesmann A."/>
            <person name="Puhler A."/>
            <person name="Schaffer S."/>
            <person name="Tauch A."/>
            <person name="Kohler T."/>
            <person name="Brinkrolf K."/>
        </authorList>
    </citation>
    <scope>NUCLEOTIDE SEQUENCE [LARGE SCALE GENOMIC DNA]</scope>
    <source>
        <strain evidence="4">ATCC 14091 / BCRC 22168 / CBS 111 / JCM 3599 / NBRC 0793 / NRRL Y-1031 F-60-10</strain>
    </source>
</reference>
<comment type="subcellular location">
    <subcellularLocation>
        <location evidence="1">Mitochondrion</location>
    </subcellularLocation>
</comment>
<feature type="region of interest" description="Disordered" evidence="2">
    <location>
        <begin position="587"/>
        <end position="617"/>
    </location>
</feature>
<dbReference type="InterPro" id="IPR011990">
    <property type="entry name" value="TPR-like_helical_dom_sf"/>
</dbReference>
<evidence type="ECO:0000313" key="3">
    <source>
        <dbReference type="EMBL" id="CCH44265.1"/>
    </source>
</evidence>
<dbReference type="GO" id="GO:0005739">
    <property type="term" value="C:mitochondrion"/>
    <property type="evidence" value="ECO:0007669"/>
    <property type="project" value="UniProtKB-SubCell"/>
</dbReference>
<gene>
    <name evidence="3" type="ORF">BN7_3826</name>
</gene>
<dbReference type="GO" id="GO:0003729">
    <property type="term" value="F:mRNA binding"/>
    <property type="evidence" value="ECO:0007669"/>
    <property type="project" value="TreeGrafter"/>
</dbReference>
<feature type="compositionally biased region" description="Basic residues" evidence="2">
    <location>
        <begin position="604"/>
        <end position="617"/>
    </location>
</feature>
<dbReference type="InterPro" id="IPR002885">
    <property type="entry name" value="PPR_rpt"/>
</dbReference>
<dbReference type="AlphaFoldDB" id="K0KGJ8"/>
<feature type="region of interest" description="Disordered" evidence="2">
    <location>
        <begin position="51"/>
        <end position="76"/>
    </location>
</feature>
<dbReference type="PANTHER" id="PTHR47938:SF35">
    <property type="entry name" value="PENTATRICOPEPTIDE REPEAT-CONTAINING PROTEIN 4, MITOCHONDRIAL-RELATED"/>
    <property type="match status" value="1"/>
</dbReference>